<feature type="region of interest" description="Disordered" evidence="1">
    <location>
        <begin position="1"/>
        <end position="111"/>
    </location>
</feature>
<protein>
    <submittedName>
        <fullName evidence="2">Uncharacterized protein</fullName>
    </submittedName>
</protein>
<evidence type="ECO:0000256" key="1">
    <source>
        <dbReference type="SAM" id="MobiDB-lite"/>
    </source>
</evidence>
<dbReference type="AlphaFoldDB" id="A0A0D9VGX2"/>
<name>A0A0D9VGX2_9ORYZ</name>
<feature type="compositionally biased region" description="Basic and acidic residues" evidence="1">
    <location>
        <begin position="32"/>
        <end position="44"/>
    </location>
</feature>
<reference evidence="2" key="3">
    <citation type="submission" date="2015-04" db="UniProtKB">
        <authorList>
            <consortium name="EnsemblPlants"/>
        </authorList>
    </citation>
    <scope>IDENTIFICATION</scope>
</reference>
<reference evidence="3" key="2">
    <citation type="submission" date="2013-12" db="EMBL/GenBank/DDBJ databases">
        <authorList>
            <person name="Yu Y."/>
            <person name="Lee S."/>
            <person name="de Baynast K."/>
            <person name="Wissotski M."/>
            <person name="Liu L."/>
            <person name="Talag J."/>
            <person name="Goicoechea J."/>
            <person name="Angelova A."/>
            <person name="Jetty R."/>
            <person name="Kudrna D."/>
            <person name="Golser W."/>
            <person name="Rivera L."/>
            <person name="Zhang J."/>
            <person name="Wing R."/>
        </authorList>
    </citation>
    <scope>NUCLEOTIDE SEQUENCE</scope>
</reference>
<evidence type="ECO:0000313" key="3">
    <source>
        <dbReference type="Proteomes" id="UP000032180"/>
    </source>
</evidence>
<keyword evidence="3" id="KW-1185">Reference proteome</keyword>
<dbReference type="Proteomes" id="UP000032180">
    <property type="component" value="Chromosome 2"/>
</dbReference>
<dbReference type="EnsemblPlants" id="LPERR02G16080.1">
    <property type="protein sequence ID" value="LPERR02G16080.1"/>
    <property type="gene ID" value="LPERR02G16080"/>
</dbReference>
<feature type="compositionally biased region" description="Low complexity" evidence="1">
    <location>
        <begin position="65"/>
        <end position="78"/>
    </location>
</feature>
<organism evidence="2 3">
    <name type="scientific">Leersia perrieri</name>
    <dbReference type="NCBI Taxonomy" id="77586"/>
    <lineage>
        <taxon>Eukaryota</taxon>
        <taxon>Viridiplantae</taxon>
        <taxon>Streptophyta</taxon>
        <taxon>Embryophyta</taxon>
        <taxon>Tracheophyta</taxon>
        <taxon>Spermatophyta</taxon>
        <taxon>Magnoliopsida</taxon>
        <taxon>Liliopsida</taxon>
        <taxon>Poales</taxon>
        <taxon>Poaceae</taxon>
        <taxon>BOP clade</taxon>
        <taxon>Oryzoideae</taxon>
        <taxon>Oryzeae</taxon>
        <taxon>Oryzinae</taxon>
        <taxon>Leersia</taxon>
    </lineage>
</organism>
<dbReference type="Gramene" id="LPERR02G16080.1">
    <property type="protein sequence ID" value="LPERR02G16080.1"/>
    <property type="gene ID" value="LPERR02G16080"/>
</dbReference>
<accession>A0A0D9VGX2</accession>
<dbReference type="HOGENOM" id="CLU_1941138_0_0_1"/>
<reference evidence="2 3" key="1">
    <citation type="submission" date="2012-08" db="EMBL/GenBank/DDBJ databases">
        <title>Oryza genome evolution.</title>
        <authorList>
            <person name="Wing R.A."/>
        </authorList>
    </citation>
    <scope>NUCLEOTIDE SEQUENCE</scope>
</reference>
<evidence type="ECO:0000313" key="2">
    <source>
        <dbReference type="EnsemblPlants" id="LPERR02G16080.1"/>
    </source>
</evidence>
<sequence length="130" mass="14525">MTHDFDIESSSRLSKHSKEAKNRRHRRISPARRREDVPARRGEEAAAATGPLLLRREEAHRRSRGGLLRRSGASGGRRSIWRRKLTRSCVSARPARDPSTASPGEDGPLQRCCGRLVRLGPRDKVVVSLG</sequence>
<proteinExistence type="predicted"/>
<feature type="compositionally biased region" description="Basic residues" evidence="1">
    <location>
        <begin position="21"/>
        <end position="31"/>
    </location>
</feature>